<sequence length="407" mass="44980">MTVSESPMASDFFLDSPVPPKLDLTGARSRFYRSPRTPSATSSLCRSVTSPAHFSSRKRARYGYNDFDSHQKIGSFESRVAWPDDQPAAFGDPASPAPLVSTDYRLADGGLEPSSLSLGPASTAFEHDDNGAEIDYRPSRYSVYPILSGEVNRRKRERPASSGDDMEHHAVTPSSTSIGWGRAVINLVGGVAGRVWDFCWTGAFRGFYAGGGRGYDLNAPDTDQPTAPSFDNSSWEKMGRAGQHLKSASSRINTPTAFDRQKMDEDWVLVKNEKDQNESPSYIPRKIPRRGGGPSHHISPRRPIARAIPKRPSLIPVRPGSLYTQTQSSLPLPTSSPASHSRPKTPKDSSPLALDAQRYAAKIRRREKEEDASIRRLNQQLKAMIREGKQALETKVEVEIDTMDMDY</sequence>
<evidence type="ECO:0000313" key="1">
    <source>
        <dbReference type="EMBL" id="KAI2382924.1"/>
    </source>
</evidence>
<proteinExistence type="predicted"/>
<organism evidence="1">
    <name type="scientific">Ophidiomyces ophidiicola</name>
    <dbReference type="NCBI Taxonomy" id="1387563"/>
    <lineage>
        <taxon>Eukaryota</taxon>
        <taxon>Fungi</taxon>
        <taxon>Dikarya</taxon>
        <taxon>Ascomycota</taxon>
        <taxon>Pezizomycotina</taxon>
        <taxon>Eurotiomycetes</taxon>
        <taxon>Eurotiomycetidae</taxon>
        <taxon>Onygenales</taxon>
        <taxon>Onygenaceae</taxon>
        <taxon>Ophidiomyces</taxon>
    </lineage>
</organism>
<comment type="caution">
    <text evidence="1">The sequence shown here is derived from an EMBL/GenBank/DDBJ whole genome shotgun (WGS) entry which is preliminary data.</text>
</comment>
<dbReference type="EMBL" id="JALBCA010000104">
    <property type="protein sequence ID" value="KAI2382924.1"/>
    <property type="molecule type" value="Genomic_DNA"/>
</dbReference>
<protein>
    <submittedName>
        <fullName evidence="1">Uncharacterized protein</fullName>
    </submittedName>
</protein>
<reference evidence="1" key="1">
    <citation type="journal article" date="2022" name="bioRxiv">
        <title>Population genetic analysis of Ophidiomyces ophidiicola, the causative agent of snake fungal disease, indicates recent introductions to the USA.</title>
        <authorList>
            <person name="Ladner J.T."/>
            <person name="Palmer J.M."/>
            <person name="Ettinger C.L."/>
            <person name="Stajich J.E."/>
            <person name="Farrell T.M."/>
            <person name="Glorioso B.M."/>
            <person name="Lawson B."/>
            <person name="Price S.J."/>
            <person name="Stengle A.G."/>
            <person name="Grear D.A."/>
            <person name="Lorch J.M."/>
        </authorList>
    </citation>
    <scope>NUCLEOTIDE SEQUENCE</scope>
    <source>
        <strain evidence="1">NWHC 24266-5</strain>
    </source>
</reference>
<gene>
    <name evidence="1" type="ORF">LOY88_005628</name>
</gene>
<name>A0ACB8UQD4_9EURO</name>
<accession>A0ACB8UQD4</accession>